<dbReference type="InterPro" id="IPR046373">
    <property type="entry name" value="Acyl-CoA_Oxase/DH_mid-dom_sf"/>
</dbReference>
<evidence type="ECO:0000259" key="6">
    <source>
        <dbReference type="Pfam" id="PF00441"/>
    </source>
</evidence>
<dbReference type="InterPro" id="IPR050741">
    <property type="entry name" value="Acyl-CoA_dehydrogenase"/>
</dbReference>
<dbReference type="Proteomes" id="UP001501183">
    <property type="component" value="Unassembled WGS sequence"/>
</dbReference>
<name>A0ABP8PSA4_9NOCA</name>
<gene>
    <name evidence="8" type="ORF">GCM10023094_56120</name>
</gene>
<evidence type="ECO:0000256" key="3">
    <source>
        <dbReference type="ARBA" id="ARBA00022630"/>
    </source>
</evidence>
<dbReference type="PANTHER" id="PTHR48083:SF20">
    <property type="entry name" value="LONG-CHAIN SPECIFIC ACYL-COA DEHYDROGENASE, MITOCHONDRIAL"/>
    <property type="match status" value="1"/>
</dbReference>
<comment type="similarity">
    <text evidence="2">Belongs to the acyl-CoA dehydrogenase family.</text>
</comment>
<dbReference type="Gene3D" id="1.10.540.10">
    <property type="entry name" value="Acyl-CoA dehydrogenase/oxidase, N-terminal domain"/>
    <property type="match status" value="1"/>
</dbReference>
<keyword evidence="9" id="KW-1185">Reference proteome</keyword>
<evidence type="ECO:0000313" key="9">
    <source>
        <dbReference type="Proteomes" id="UP001501183"/>
    </source>
</evidence>
<keyword evidence="3" id="KW-0285">Flavoprotein</keyword>
<dbReference type="InterPro" id="IPR009100">
    <property type="entry name" value="AcylCoA_DH/oxidase_NM_dom_sf"/>
</dbReference>
<reference evidence="9" key="1">
    <citation type="journal article" date="2019" name="Int. J. Syst. Evol. Microbiol.">
        <title>The Global Catalogue of Microorganisms (GCM) 10K type strain sequencing project: providing services to taxonomists for standard genome sequencing and annotation.</title>
        <authorList>
            <consortium name="The Broad Institute Genomics Platform"/>
            <consortium name="The Broad Institute Genome Sequencing Center for Infectious Disease"/>
            <person name="Wu L."/>
            <person name="Ma J."/>
        </authorList>
    </citation>
    <scope>NUCLEOTIDE SEQUENCE [LARGE SCALE GENOMIC DNA]</scope>
    <source>
        <strain evidence="9">JCM 32206</strain>
    </source>
</reference>
<feature type="domain" description="Acyl-CoA dehydrogenase/oxidase C-terminal" evidence="6">
    <location>
        <begin position="241"/>
        <end position="357"/>
    </location>
</feature>
<dbReference type="Gene3D" id="1.20.140.10">
    <property type="entry name" value="Butyryl-CoA Dehydrogenase, subunit A, domain 3"/>
    <property type="match status" value="1"/>
</dbReference>
<dbReference type="RefSeq" id="WP_345353523.1">
    <property type="nucleotide sequence ID" value="NZ_BAABFB010000092.1"/>
</dbReference>
<comment type="cofactor">
    <cofactor evidence="1">
        <name>FAD</name>
        <dbReference type="ChEBI" id="CHEBI:57692"/>
    </cofactor>
</comment>
<protein>
    <submittedName>
        <fullName evidence="8">Acyl-CoA dehydrogenase family protein</fullName>
    </submittedName>
</protein>
<feature type="domain" description="Acyl-CoA dehydrogenase/oxidase N-terminal" evidence="7">
    <location>
        <begin position="18"/>
        <end position="113"/>
    </location>
</feature>
<dbReference type="InterPro" id="IPR036250">
    <property type="entry name" value="AcylCo_DH-like_C"/>
</dbReference>
<evidence type="ECO:0000256" key="2">
    <source>
        <dbReference type="ARBA" id="ARBA00009347"/>
    </source>
</evidence>
<dbReference type="EMBL" id="BAABFB010000092">
    <property type="protein sequence ID" value="GAA4491537.1"/>
    <property type="molecule type" value="Genomic_DNA"/>
</dbReference>
<dbReference type="InterPro" id="IPR013786">
    <property type="entry name" value="AcylCoA_DH/ox_N"/>
</dbReference>
<dbReference type="InterPro" id="IPR037069">
    <property type="entry name" value="AcylCoA_DH/ox_N_sf"/>
</dbReference>
<dbReference type="Pfam" id="PF02771">
    <property type="entry name" value="Acyl-CoA_dh_N"/>
    <property type="match status" value="1"/>
</dbReference>
<evidence type="ECO:0000313" key="8">
    <source>
        <dbReference type="EMBL" id="GAA4491537.1"/>
    </source>
</evidence>
<dbReference type="SUPFAM" id="SSF56645">
    <property type="entry name" value="Acyl-CoA dehydrogenase NM domain-like"/>
    <property type="match status" value="1"/>
</dbReference>
<proteinExistence type="inferred from homology"/>
<dbReference type="Pfam" id="PF00441">
    <property type="entry name" value="Acyl-CoA_dh_1"/>
    <property type="match status" value="1"/>
</dbReference>
<comment type="caution">
    <text evidence="8">The sequence shown here is derived from an EMBL/GenBank/DDBJ whole genome shotgun (WGS) entry which is preliminary data.</text>
</comment>
<dbReference type="SUPFAM" id="SSF47203">
    <property type="entry name" value="Acyl-CoA dehydrogenase C-terminal domain-like"/>
    <property type="match status" value="1"/>
</dbReference>
<dbReference type="PANTHER" id="PTHR48083">
    <property type="entry name" value="MEDIUM-CHAIN SPECIFIC ACYL-COA DEHYDROGENASE, MITOCHONDRIAL-RELATED"/>
    <property type="match status" value="1"/>
</dbReference>
<evidence type="ECO:0000256" key="1">
    <source>
        <dbReference type="ARBA" id="ARBA00001974"/>
    </source>
</evidence>
<keyword evidence="5" id="KW-0560">Oxidoreductase</keyword>
<evidence type="ECO:0000256" key="4">
    <source>
        <dbReference type="ARBA" id="ARBA00022827"/>
    </source>
</evidence>
<organism evidence="8 9">
    <name type="scientific">Rhodococcus olei</name>
    <dbReference type="NCBI Taxonomy" id="2161675"/>
    <lineage>
        <taxon>Bacteria</taxon>
        <taxon>Bacillati</taxon>
        <taxon>Actinomycetota</taxon>
        <taxon>Actinomycetes</taxon>
        <taxon>Mycobacteriales</taxon>
        <taxon>Nocardiaceae</taxon>
        <taxon>Rhodococcus</taxon>
    </lineage>
</organism>
<evidence type="ECO:0000256" key="5">
    <source>
        <dbReference type="ARBA" id="ARBA00023002"/>
    </source>
</evidence>
<evidence type="ECO:0000259" key="7">
    <source>
        <dbReference type="Pfam" id="PF02771"/>
    </source>
</evidence>
<keyword evidence="4" id="KW-0274">FAD</keyword>
<sequence>MSVTESAPTRLLGQAFEDDHDQFRDSLRSFVDRVVRPQLSEWRTAGAVDSGFHLSAAAQGILGTTVPEHLGGGGSEDRRFGLVAAQELMRVGATGAALALGLTETVVAPALAVADAHPGARDVLAGIASGTKRVAYIDLDATVLVTADSGIVTLDGRAGTVIDGAHATDYVVLARTEAGADLLIVLDARTPGITCSAQSRPVGALDSGSAAVEFDKVQVEPSAVVRQEQSLRGTIWSDTALAVAAICLAGAEEALRWTVDYVQDRTVFGRSVFAFDNTQSILGRLLGSVIAARSIFGDCVRAQHTGGAGSTEAAALLVTSTDLFSSVVDKGLQLHGGFGYMHEYPIAQAFADARFIELLVDEVESPGTVLARSL</sequence>
<dbReference type="InterPro" id="IPR009075">
    <property type="entry name" value="AcylCo_DH/oxidase_C"/>
</dbReference>
<dbReference type="Gene3D" id="2.40.110.10">
    <property type="entry name" value="Butyryl-CoA Dehydrogenase, subunit A, domain 2"/>
    <property type="match status" value="1"/>
</dbReference>
<accession>A0ABP8PSA4</accession>